<dbReference type="EMBL" id="BMCS01000003">
    <property type="protein sequence ID" value="GGF38528.1"/>
    <property type="molecule type" value="Genomic_DNA"/>
</dbReference>
<dbReference type="InterPro" id="IPR036265">
    <property type="entry name" value="HIT-like_sf"/>
</dbReference>
<feature type="domain" description="HIT" evidence="2">
    <location>
        <begin position="5"/>
        <end position="113"/>
    </location>
</feature>
<gene>
    <name evidence="3" type="ORF">GCM10007298_37770</name>
</gene>
<dbReference type="PRINTS" id="PR00332">
    <property type="entry name" value="HISTRIAD"/>
</dbReference>
<proteinExistence type="predicted"/>
<evidence type="ECO:0000256" key="1">
    <source>
        <dbReference type="PROSITE-ProRule" id="PRU00464"/>
    </source>
</evidence>
<name>A0ABQ1V4E3_9NOCA</name>
<dbReference type="InterPro" id="IPR019808">
    <property type="entry name" value="Histidine_triad_CS"/>
</dbReference>
<dbReference type="RefSeq" id="WP_188491858.1">
    <property type="nucleotide sequence ID" value="NZ_BMCS01000003.1"/>
</dbReference>
<comment type="caution">
    <text evidence="3">The sequence shown here is derived from an EMBL/GenBank/DDBJ whole genome shotgun (WGS) entry which is preliminary data.</text>
</comment>
<dbReference type="Proteomes" id="UP000632454">
    <property type="component" value="Unassembled WGS sequence"/>
</dbReference>
<evidence type="ECO:0000313" key="4">
    <source>
        <dbReference type="Proteomes" id="UP000632454"/>
    </source>
</evidence>
<accession>A0ABQ1V4E3</accession>
<dbReference type="InterPro" id="IPR001310">
    <property type="entry name" value="Histidine_triad_HIT"/>
</dbReference>
<keyword evidence="4" id="KW-1185">Reference proteome</keyword>
<dbReference type="Pfam" id="PF01230">
    <property type="entry name" value="HIT"/>
    <property type="match status" value="1"/>
</dbReference>
<organism evidence="3 4">
    <name type="scientific">Williamsia phyllosphaerae</name>
    <dbReference type="NCBI Taxonomy" id="885042"/>
    <lineage>
        <taxon>Bacteria</taxon>
        <taxon>Bacillati</taxon>
        <taxon>Actinomycetota</taxon>
        <taxon>Actinomycetes</taxon>
        <taxon>Mycobacteriales</taxon>
        <taxon>Nocardiaceae</taxon>
        <taxon>Williamsia</taxon>
    </lineage>
</organism>
<evidence type="ECO:0000313" key="3">
    <source>
        <dbReference type="EMBL" id="GGF38528.1"/>
    </source>
</evidence>
<sequence>MSDCVFCAIVTGSAPARIVYSDEHVVAFLDIRPVRPGHTQVIPREHIPDLAGVSSDVGARLFDGARTVGAALRASSIAADGVNVMINDGRAAFQTVFHTHVHVVPRHTGDRITLAKGLVVRRDPEADATADAIREVIAPT</sequence>
<feature type="short sequence motif" description="Histidine triad motif" evidence="1">
    <location>
        <begin position="98"/>
        <end position="102"/>
    </location>
</feature>
<dbReference type="PROSITE" id="PS00892">
    <property type="entry name" value="HIT_1"/>
    <property type="match status" value="1"/>
</dbReference>
<evidence type="ECO:0000259" key="2">
    <source>
        <dbReference type="PROSITE" id="PS51084"/>
    </source>
</evidence>
<dbReference type="SUPFAM" id="SSF54197">
    <property type="entry name" value="HIT-like"/>
    <property type="match status" value="1"/>
</dbReference>
<reference evidence="4" key="1">
    <citation type="journal article" date="2019" name="Int. J. Syst. Evol. Microbiol.">
        <title>The Global Catalogue of Microorganisms (GCM) 10K type strain sequencing project: providing services to taxonomists for standard genome sequencing and annotation.</title>
        <authorList>
            <consortium name="The Broad Institute Genomics Platform"/>
            <consortium name="The Broad Institute Genome Sequencing Center for Infectious Disease"/>
            <person name="Wu L."/>
            <person name="Ma J."/>
        </authorList>
    </citation>
    <scope>NUCLEOTIDE SEQUENCE [LARGE SCALE GENOMIC DNA]</scope>
    <source>
        <strain evidence="4">CCM 7855</strain>
    </source>
</reference>
<dbReference type="InterPro" id="IPR011146">
    <property type="entry name" value="HIT-like"/>
</dbReference>
<dbReference type="Gene3D" id="3.30.428.10">
    <property type="entry name" value="HIT-like"/>
    <property type="match status" value="1"/>
</dbReference>
<dbReference type="PANTHER" id="PTHR46648:SF1">
    <property type="entry name" value="ADENOSINE 5'-MONOPHOSPHORAMIDASE HNT1"/>
    <property type="match status" value="1"/>
</dbReference>
<protein>
    <submittedName>
        <fullName evidence="3">Hypothetical histidine triad (HIT) protein</fullName>
    </submittedName>
</protein>
<dbReference type="PROSITE" id="PS51084">
    <property type="entry name" value="HIT_2"/>
    <property type="match status" value="1"/>
</dbReference>
<dbReference type="PANTHER" id="PTHR46648">
    <property type="entry name" value="HIT FAMILY PROTEIN 1"/>
    <property type="match status" value="1"/>
</dbReference>